<protein>
    <submittedName>
        <fullName evidence="3">ETS domain-containing protein</fullName>
    </submittedName>
    <submittedName>
        <fullName evidence="2">TEA domain-containing protein</fullName>
    </submittedName>
</protein>
<name>A0A0K0E1P3_STRER</name>
<accession>A0A0K0E1P3</accession>
<dbReference type="WBParaSite" id="TCONS_00001571.p1">
    <property type="protein sequence ID" value="TCONS_00001571.p1"/>
    <property type="gene ID" value="XLOC_001448"/>
</dbReference>
<evidence type="ECO:0000313" key="1">
    <source>
        <dbReference type="Proteomes" id="UP000035681"/>
    </source>
</evidence>
<proteinExistence type="predicted"/>
<evidence type="ECO:0000313" key="2">
    <source>
        <dbReference type="WBParaSite" id="SSTP_0000341100.1"/>
    </source>
</evidence>
<evidence type="ECO:0000313" key="3">
    <source>
        <dbReference type="WBParaSite" id="TCONS_00001571.p1"/>
    </source>
</evidence>
<reference evidence="2" key="1">
    <citation type="submission" date="2015-08" db="UniProtKB">
        <authorList>
            <consortium name="WormBaseParasite"/>
        </authorList>
    </citation>
    <scope>IDENTIFICATION</scope>
</reference>
<dbReference type="WBParaSite" id="SSTP_0000341100.1">
    <property type="protein sequence ID" value="SSTP_0000341100.1"/>
    <property type="gene ID" value="SSTP_0000341100"/>
</dbReference>
<dbReference type="AlphaFoldDB" id="A0A0K0E1P3"/>
<sequence>MRSVYEYHHPDSDDVFESKLLFAMKEDGRVDFNVRNLPDVCEKCSITVNYWKYMTKSSPNGKHWSYHIERMIKKGFLRARKYKGGNPIEFSVISSDCKPKQAEKQQQQPPEGSSRKLSTLFMEQLFHILLLTNLEIINVDSIPSHCKNNNVSLDYWTTTRGNKGILKQYLKCMETKNMLQIIELDKYKFPLKIKLNRGRESVIRHIENMDDNNSNERGNENHRKAFNSSRINSSLSSYDNTYYPNTTYDKNDDVFISNDMAKNNESFPSYNTPPNNTESMLQNNNVFASINSLGLLEDYNFENELEPFDERPFINNYLHSISSDYNSLYNNSSLVDVITPLDFKCNLLNCMEKGTFYTIESLQDTYRCYYGSELTTTLVNEIFHTKYPSLDIAIYSNINCIMLKKSDNGTVSICRF</sequence>
<organism evidence="2">
    <name type="scientific">Strongyloides stercoralis</name>
    <name type="common">Threadworm</name>
    <dbReference type="NCBI Taxonomy" id="6248"/>
    <lineage>
        <taxon>Eukaryota</taxon>
        <taxon>Metazoa</taxon>
        <taxon>Ecdysozoa</taxon>
        <taxon>Nematoda</taxon>
        <taxon>Chromadorea</taxon>
        <taxon>Rhabditida</taxon>
        <taxon>Tylenchina</taxon>
        <taxon>Panagrolaimomorpha</taxon>
        <taxon>Strongyloidoidea</taxon>
        <taxon>Strongyloididae</taxon>
        <taxon>Strongyloides</taxon>
    </lineage>
</organism>
<dbReference type="Proteomes" id="UP000035681">
    <property type="component" value="Unplaced"/>
</dbReference>
<keyword evidence="1" id="KW-1185">Reference proteome</keyword>